<dbReference type="Proteomes" id="UP000252415">
    <property type="component" value="Unassembled WGS sequence"/>
</dbReference>
<dbReference type="AlphaFoldDB" id="A0A368VW85"/>
<keyword evidence="2" id="KW-1185">Reference proteome</keyword>
<proteinExistence type="predicted"/>
<evidence type="ECO:0000313" key="2">
    <source>
        <dbReference type="Proteomes" id="UP000252415"/>
    </source>
</evidence>
<reference evidence="1 2" key="1">
    <citation type="submission" date="2018-07" db="EMBL/GenBank/DDBJ databases">
        <title>Genomic Encyclopedia of Type Strains, Phase III (KMG-III): the genomes of soil and plant-associated and newly described type strains.</title>
        <authorList>
            <person name="Whitman W."/>
        </authorList>
    </citation>
    <scope>NUCLEOTIDE SEQUENCE [LARGE SCALE GENOMIC DNA]</scope>
    <source>
        <strain evidence="1 2">CECT 7506</strain>
    </source>
</reference>
<protein>
    <submittedName>
        <fullName evidence="1">Uncharacterized protein</fullName>
    </submittedName>
</protein>
<evidence type="ECO:0000313" key="1">
    <source>
        <dbReference type="EMBL" id="RCW46421.1"/>
    </source>
</evidence>
<gene>
    <name evidence="1" type="ORF">DFP97_10963</name>
</gene>
<dbReference type="EMBL" id="QPJD01000009">
    <property type="protein sequence ID" value="RCW46421.1"/>
    <property type="molecule type" value="Genomic_DNA"/>
</dbReference>
<comment type="caution">
    <text evidence="1">The sequence shown here is derived from an EMBL/GenBank/DDBJ whole genome shotgun (WGS) entry which is preliminary data.</text>
</comment>
<sequence>MILRSTNEEISMHTAAPNPVSPRIFKLDRWFVQKVFETD</sequence>
<name>A0A368VW85_9BACL</name>
<organism evidence="1 2">
    <name type="scientific">Paenibacillus prosopidis</name>
    <dbReference type="NCBI Taxonomy" id="630520"/>
    <lineage>
        <taxon>Bacteria</taxon>
        <taxon>Bacillati</taxon>
        <taxon>Bacillota</taxon>
        <taxon>Bacilli</taxon>
        <taxon>Bacillales</taxon>
        <taxon>Paenibacillaceae</taxon>
        <taxon>Paenibacillus</taxon>
    </lineage>
</organism>
<accession>A0A368VW85</accession>